<reference evidence="7 8" key="1">
    <citation type="submission" date="2016-11" db="EMBL/GenBank/DDBJ databases">
        <authorList>
            <person name="Jaros S."/>
            <person name="Januszkiewicz K."/>
            <person name="Wedrychowicz H."/>
        </authorList>
    </citation>
    <scope>NUCLEOTIDE SEQUENCE [LARGE SCALE GENOMIC DNA]</scope>
    <source>
        <strain evidence="7 8">DSM 21864</strain>
    </source>
</reference>
<dbReference type="OrthoDB" id="3182222at2"/>
<feature type="domain" description="ABC-2 type transporter transmembrane" evidence="6">
    <location>
        <begin position="57"/>
        <end position="228"/>
    </location>
</feature>
<dbReference type="Pfam" id="PF12698">
    <property type="entry name" value="ABC2_membrane_3"/>
    <property type="match status" value="1"/>
</dbReference>
<dbReference type="RefSeq" id="WP_073005205.1">
    <property type="nucleotide sequence ID" value="NZ_FQZO01000002.1"/>
</dbReference>
<evidence type="ECO:0000256" key="5">
    <source>
        <dbReference type="SAM" id="Phobius"/>
    </source>
</evidence>
<organism evidence="7 8">
    <name type="scientific">Clostridium amylolyticum</name>
    <dbReference type="NCBI Taxonomy" id="1121298"/>
    <lineage>
        <taxon>Bacteria</taxon>
        <taxon>Bacillati</taxon>
        <taxon>Bacillota</taxon>
        <taxon>Clostridia</taxon>
        <taxon>Eubacteriales</taxon>
        <taxon>Clostridiaceae</taxon>
        <taxon>Clostridium</taxon>
    </lineage>
</organism>
<feature type="transmembrane region" description="Helical" evidence="5">
    <location>
        <begin position="57"/>
        <end position="79"/>
    </location>
</feature>
<evidence type="ECO:0000256" key="1">
    <source>
        <dbReference type="ARBA" id="ARBA00004141"/>
    </source>
</evidence>
<comment type="subcellular location">
    <subcellularLocation>
        <location evidence="1">Membrane</location>
        <topology evidence="1">Multi-pass membrane protein</topology>
    </subcellularLocation>
</comment>
<sequence length="243" mass="27159">MEFSMRRVNALFKKEVKYFGKNMNVLFMCMLPIVFSIIYSKIFGENTIDGHLAKIDILIMCMGMNLVMVSSFVVAMLIAEEKEKNTLRTLMLSGVSPLEFLAGKIIITFLISQITNVAIFFIIGISAQYLGIYILLTTLVVFTMIEIGALIGIISPNQMSTGVIGMPVLMILLMIPIFARLNKTLTKIAEFLPNYNMNIMLENIFKGESISLGYAYNIAVILVWIIIAGVGFAYTYNKVGLDK</sequence>
<dbReference type="Proteomes" id="UP000184080">
    <property type="component" value="Unassembled WGS sequence"/>
</dbReference>
<dbReference type="GO" id="GO:0016020">
    <property type="term" value="C:membrane"/>
    <property type="evidence" value="ECO:0007669"/>
    <property type="project" value="UniProtKB-SubCell"/>
</dbReference>
<feature type="transmembrane region" description="Helical" evidence="5">
    <location>
        <begin position="131"/>
        <end position="154"/>
    </location>
</feature>
<feature type="transmembrane region" description="Helical" evidence="5">
    <location>
        <begin position="214"/>
        <end position="236"/>
    </location>
</feature>
<keyword evidence="2 5" id="KW-0812">Transmembrane</keyword>
<keyword evidence="3 5" id="KW-1133">Transmembrane helix</keyword>
<dbReference type="InterPro" id="IPR013525">
    <property type="entry name" value="ABC2_TM"/>
</dbReference>
<evidence type="ECO:0000313" key="8">
    <source>
        <dbReference type="Proteomes" id="UP000184080"/>
    </source>
</evidence>
<feature type="transmembrane region" description="Helical" evidence="5">
    <location>
        <begin position="21"/>
        <end position="42"/>
    </location>
</feature>
<keyword evidence="8" id="KW-1185">Reference proteome</keyword>
<evidence type="ECO:0000256" key="2">
    <source>
        <dbReference type="ARBA" id="ARBA00022692"/>
    </source>
</evidence>
<dbReference type="GO" id="GO:0140359">
    <property type="term" value="F:ABC-type transporter activity"/>
    <property type="evidence" value="ECO:0007669"/>
    <property type="project" value="InterPro"/>
</dbReference>
<evidence type="ECO:0000259" key="6">
    <source>
        <dbReference type="Pfam" id="PF12698"/>
    </source>
</evidence>
<evidence type="ECO:0000256" key="3">
    <source>
        <dbReference type="ARBA" id="ARBA00022989"/>
    </source>
</evidence>
<name>A0A1M6EB35_9CLOT</name>
<dbReference type="AlphaFoldDB" id="A0A1M6EB35"/>
<dbReference type="EMBL" id="FQZO01000002">
    <property type="protein sequence ID" value="SHI82675.1"/>
    <property type="molecule type" value="Genomic_DNA"/>
</dbReference>
<proteinExistence type="predicted"/>
<evidence type="ECO:0000256" key="4">
    <source>
        <dbReference type="ARBA" id="ARBA00023136"/>
    </source>
</evidence>
<accession>A0A1M6EB35</accession>
<feature type="transmembrane region" description="Helical" evidence="5">
    <location>
        <begin position="100"/>
        <end position="125"/>
    </location>
</feature>
<gene>
    <name evidence="7" type="ORF">SAMN05444401_1516</name>
</gene>
<evidence type="ECO:0000313" key="7">
    <source>
        <dbReference type="EMBL" id="SHI82675.1"/>
    </source>
</evidence>
<dbReference type="STRING" id="1121298.SAMN05444401_1516"/>
<feature type="transmembrane region" description="Helical" evidence="5">
    <location>
        <begin position="161"/>
        <end position="179"/>
    </location>
</feature>
<keyword evidence="4 5" id="KW-0472">Membrane</keyword>
<protein>
    <submittedName>
        <fullName evidence="7">ABC-2 type transport system permease protein</fullName>
    </submittedName>
</protein>